<dbReference type="PANTHER" id="PTHR33744:SF1">
    <property type="entry name" value="DNA-BINDING TRANSCRIPTIONAL ACTIVATOR ADER"/>
    <property type="match status" value="1"/>
</dbReference>
<protein>
    <submittedName>
        <fullName evidence="5">Helix-turn-helix domain-containing protein</fullName>
    </submittedName>
</protein>
<dbReference type="InterPro" id="IPR051448">
    <property type="entry name" value="CdaR-like_regulators"/>
</dbReference>
<feature type="domain" description="RsbT co-antagonist protein RsbRD N-terminal" evidence="3">
    <location>
        <begin position="21"/>
        <end position="158"/>
    </location>
</feature>
<dbReference type="EMBL" id="JBEPEK010000506">
    <property type="protein sequence ID" value="MER7185910.1"/>
    <property type="molecule type" value="Genomic_DNA"/>
</dbReference>
<dbReference type="RefSeq" id="WP_150135544.1">
    <property type="nucleotide sequence ID" value="NZ_BCFL01000026.1"/>
</dbReference>
<dbReference type="Gene3D" id="1.10.10.2840">
    <property type="entry name" value="PucR C-terminal helix-turn-helix domain"/>
    <property type="match status" value="1"/>
</dbReference>
<dbReference type="InterPro" id="IPR041522">
    <property type="entry name" value="CdaR_GGDEF"/>
</dbReference>
<organism evidence="5 6">
    <name type="scientific">Streptomyces hyaluromycini</name>
    <dbReference type="NCBI Taxonomy" id="1377993"/>
    <lineage>
        <taxon>Bacteria</taxon>
        <taxon>Bacillati</taxon>
        <taxon>Actinomycetota</taxon>
        <taxon>Actinomycetes</taxon>
        <taxon>Kitasatosporales</taxon>
        <taxon>Streptomycetaceae</taxon>
        <taxon>Streptomyces</taxon>
    </lineage>
</organism>
<reference evidence="5 6" key="1">
    <citation type="submission" date="2024-06" db="EMBL/GenBank/DDBJ databases">
        <title>The Natural Products Discovery Center: Release of the First 8490 Sequenced Strains for Exploring Actinobacteria Biosynthetic Diversity.</title>
        <authorList>
            <person name="Kalkreuter E."/>
            <person name="Kautsar S.A."/>
            <person name="Yang D."/>
            <person name="Bader C.D."/>
            <person name="Teijaro C.N."/>
            <person name="Fluegel L."/>
            <person name="Davis C.M."/>
            <person name="Simpson J.R."/>
            <person name="Lauterbach L."/>
            <person name="Steele A.D."/>
            <person name="Gui C."/>
            <person name="Meng S."/>
            <person name="Li G."/>
            <person name="Viehrig K."/>
            <person name="Ye F."/>
            <person name="Su P."/>
            <person name="Kiefer A.F."/>
            <person name="Nichols A."/>
            <person name="Cepeda A.J."/>
            <person name="Yan W."/>
            <person name="Fan B."/>
            <person name="Jiang Y."/>
            <person name="Adhikari A."/>
            <person name="Zheng C.-J."/>
            <person name="Schuster L."/>
            <person name="Cowan T.M."/>
            <person name="Smanski M.J."/>
            <person name="Chevrette M.G."/>
            <person name="De Carvalho L.P.S."/>
            <person name="Shen B."/>
        </authorList>
    </citation>
    <scope>NUCLEOTIDE SEQUENCE [LARGE SCALE GENOMIC DNA]</scope>
    <source>
        <strain evidence="5 6">NPDC000234</strain>
    </source>
</reference>
<sequence length="400" mass="43814">MTDGPADGLAKLVAGLLERADELGDAMAERIRSEASDHGGNCVPLAELRESCRVELRNVLRALAGQAPLDPSLGADTGRRRARQNVPETTLIASYRVGIRFIWELLIAEAAETGLVDHEGLVTAVSSIWAVQDRLIEETIAGHREATTELLRNAEQERSALLEALLTNRSLDAGTLLAAIDVLRMPRYGRFAVVAAEVSSFGRHPLARTEQALRRSGIHSVWHLRPDTHVGIVQLGTDRQYDQLVEVLEGEAVSRTGVSPPYEDLYDTGTSLWYAKTAMQGGRAGGCAVTVFDDCLVAVAAAAAPEISRRLARNVFGPLDTLQQAERDVLLDTLETWLACGGSTEETARRMYCHPNTVRQRFRRITEYTGRSTSEPHGIAELCIALYALRQNPRRTTETP</sequence>
<dbReference type="InterPro" id="IPR025736">
    <property type="entry name" value="PucR_C-HTH_dom"/>
</dbReference>
<dbReference type="Proteomes" id="UP001474181">
    <property type="component" value="Unassembled WGS sequence"/>
</dbReference>
<dbReference type="PANTHER" id="PTHR33744">
    <property type="entry name" value="CARBOHYDRATE DIACID REGULATOR"/>
    <property type="match status" value="1"/>
</dbReference>
<evidence type="ECO:0000313" key="5">
    <source>
        <dbReference type="EMBL" id="MER7185910.1"/>
    </source>
</evidence>
<dbReference type="Pfam" id="PF17853">
    <property type="entry name" value="GGDEF_2"/>
    <property type="match status" value="1"/>
</dbReference>
<evidence type="ECO:0000313" key="6">
    <source>
        <dbReference type="Proteomes" id="UP001474181"/>
    </source>
</evidence>
<evidence type="ECO:0000259" key="2">
    <source>
        <dbReference type="Pfam" id="PF13556"/>
    </source>
</evidence>
<feature type="domain" description="CdaR GGDEF-like" evidence="4">
    <location>
        <begin position="175"/>
        <end position="279"/>
    </location>
</feature>
<dbReference type="Pfam" id="PF13556">
    <property type="entry name" value="HTH_30"/>
    <property type="match status" value="1"/>
</dbReference>
<dbReference type="Pfam" id="PF14361">
    <property type="entry name" value="RsbRD_N"/>
    <property type="match status" value="1"/>
</dbReference>
<comment type="similarity">
    <text evidence="1">Belongs to the CdaR family.</text>
</comment>
<feature type="domain" description="PucR C-terminal helix-turn-helix" evidence="2">
    <location>
        <begin position="330"/>
        <end position="387"/>
    </location>
</feature>
<evidence type="ECO:0000256" key="1">
    <source>
        <dbReference type="ARBA" id="ARBA00006754"/>
    </source>
</evidence>
<gene>
    <name evidence="5" type="ORF">ABT404_41730</name>
</gene>
<evidence type="ECO:0000259" key="4">
    <source>
        <dbReference type="Pfam" id="PF17853"/>
    </source>
</evidence>
<accession>A0ABV1XAE5</accession>
<name>A0ABV1XAE5_9ACTN</name>
<proteinExistence type="inferred from homology"/>
<dbReference type="InterPro" id="IPR025751">
    <property type="entry name" value="RsbRD_N_dom"/>
</dbReference>
<evidence type="ECO:0000259" key="3">
    <source>
        <dbReference type="Pfam" id="PF14361"/>
    </source>
</evidence>
<dbReference type="InterPro" id="IPR042070">
    <property type="entry name" value="PucR_C-HTH_sf"/>
</dbReference>
<keyword evidence="6" id="KW-1185">Reference proteome</keyword>
<comment type="caution">
    <text evidence="5">The sequence shown here is derived from an EMBL/GenBank/DDBJ whole genome shotgun (WGS) entry which is preliminary data.</text>
</comment>